<proteinExistence type="predicted"/>
<feature type="signal peptide" evidence="1">
    <location>
        <begin position="1"/>
        <end position="24"/>
    </location>
</feature>
<feature type="non-terminal residue" evidence="2">
    <location>
        <position position="321"/>
    </location>
</feature>
<protein>
    <submittedName>
        <fullName evidence="2">Uncharacterized protein</fullName>
    </submittedName>
</protein>
<gene>
    <name evidence="2" type="ORF">FOZ62_024294</name>
    <name evidence="3" type="ORF">FOZ63_025989</name>
</gene>
<dbReference type="EMBL" id="JABANO010021913">
    <property type="protein sequence ID" value="KAF4726006.1"/>
    <property type="molecule type" value="Genomic_DNA"/>
</dbReference>
<keyword evidence="1" id="KW-0732">Signal</keyword>
<evidence type="ECO:0000313" key="3">
    <source>
        <dbReference type="EMBL" id="KAF4726006.1"/>
    </source>
</evidence>
<dbReference type="Proteomes" id="UP000574390">
    <property type="component" value="Unassembled WGS sequence"/>
</dbReference>
<name>A0A7J6RBS0_PEROL</name>
<accession>A0A7J6RBS0</accession>
<evidence type="ECO:0000313" key="2">
    <source>
        <dbReference type="EMBL" id="KAF4717791.1"/>
    </source>
</evidence>
<dbReference type="EMBL" id="JABANM010023487">
    <property type="protein sequence ID" value="KAF4717791.1"/>
    <property type="molecule type" value="Genomic_DNA"/>
</dbReference>
<feature type="chain" id="PRO_5033912034" evidence="1">
    <location>
        <begin position="25"/>
        <end position="321"/>
    </location>
</feature>
<dbReference type="AlphaFoldDB" id="A0A7J6RBS0"/>
<evidence type="ECO:0000313" key="5">
    <source>
        <dbReference type="Proteomes" id="UP000574390"/>
    </source>
</evidence>
<organism evidence="2 5">
    <name type="scientific">Perkinsus olseni</name>
    <name type="common">Perkinsus atlanticus</name>
    <dbReference type="NCBI Taxonomy" id="32597"/>
    <lineage>
        <taxon>Eukaryota</taxon>
        <taxon>Sar</taxon>
        <taxon>Alveolata</taxon>
        <taxon>Perkinsozoa</taxon>
        <taxon>Perkinsea</taxon>
        <taxon>Perkinsida</taxon>
        <taxon>Perkinsidae</taxon>
        <taxon>Perkinsus</taxon>
    </lineage>
</organism>
<evidence type="ECO:0000313" key="4">
    <source>
        <dbReference type="Proteomes" id="UP000553632"/>
    </source>
</evidence>
<sequence length="321" mass="35546">MGSDCISLRLGLVWSLALSWTVVGVLQQHQVPTLVGDSGDGTRYYFLLRPRGQAMRVYLSEGYNLNASLACYDSRLYQEPARGSKKASMYMYTVNDKKGSNAYSTSLRVDQGTCFGAVLGAEGAEKSTAASLDDYVVATANSLCAGKRLLLATEEERPAPNGVYYGFDGDGLEVTVRFDQKSRVRYIKVDDPGKTGYTELFYTMVGEALHGFFVTKRGHERTVLMLEPVDPDKFNGSKKNFPDARLNTIEGEPVDSNNLLKILGLNKAKKECCKRLQVDQRRCGEAVDIPKKVSEDVMQQTVIYLQGIAENEDEDTDTFSN</sequence>
<reference evidence="4 5" key="1">
    <citation type="submission" date="2020-04" db="EMBL/GenBank/DDBJ databases">
        <title>Perkinsus olseni comparative genomics.</title>
        <authorList>
            <person name="Bogema D.R."/>
        </authorList>
    </citation>
    <scope>NUCLEOTIDE SEQUENCE [LARGE SCALE GENOMIC DNA]</scope>
    <source>
        <strain evidence="2">ATCC PRA-205</strain>
        <strain evidence="3 4">ATCC PRA-207</strain>
    </source>
</reference>
<evidence type="ECO:0000256" key="1">
    <source>
        <dbReference type="SAM" id="SignalP"/>
    </source>
</evidence>
<comment type="caution">
    <text evidence="2">The sequence shown here is derived from an EMBL/GenBank/DDBJ whole genome shotgun (WGS) entry which is preliminary data.</text>
</comment>
<dbReference type="Proteomes" id="UP000553632">
    <property type="component" value="Unassembled WGS sequence"/>
</dbReference>
<keyword evidence="4" id="KW-1185">Reference proteome</keyword>